<gene>
    <name evidence="2" type="ORF">Acr_00g0078010</name>
</gene>
<dbReference type="PANTHER" id="PTHR24559">
    <property type="entry name" value="TRANSPOSON TY3-I GAG-POL POLYPROTEIN"/>
    <property type="match status" value="1"/>
</dbReference>
<accession>A0A7J0DTF0</accession>
<dbReference type="CDD" id="cd01647">
    <property type="entry name" value="RT_LTR"/>
    <property type="match status" value="1"/>
</dbReference>
<dbReference type="InterPro" id="IPR053134">
    <property type="entry name" value="RNA-dir_DNA_polymerase"/>
</dbReference>
<dbReference type="AlphaFoldDB" id="A0A7J0DTF0"/>
<sequence length="471" mass="54418">MKIGRDRLYPFHTSLVEFGGSSTDSLRWIKLPLTLGVKPHQITLWKDFIVVDCPSPYNAILGRLSLEKNQSHHFYLSFNDEVPHFNKDKRGEGQPKDDAEMEALRDEVEEITLVDHREKNNIKPLEEVAIVFIHLDYPGCHVMIGTTLNEDMRNALVEFLKKNYNVIEEEVAKLIKASIIKESRYPGWLANVVIIPKKGSKWRVCVDFTDLNKAYLIDSFSLPKIDLIVDVTSKHELLSFMDAFSGYHQISMHLADVEKPSFIMERWLYYYKILSKNKTFEWIVESEVVFHQLKEYLGSPPLLTVPNMGEEFTSYLSISPTAAHPIVILKDQPLKQIFQRPDTLGRLLRWSIELSEFDINYQPRLAIKVQALADFIAEFTHDVALQPELTLPKVEPMKNKTRMKASPSRNYSGHPTNTDVEQDLFSRLLQGDYLANDLRMVAYLDEVKAMSMKINLRVQDLPNPPRGEQER</sequence>
<dbReference type="Gene3D" id="3.10.10.10">
    <property type="entry name" value="HIV Type 1 Reverse Transcriptase, subunit A, domain 1"/>
    <property type="match status" value="1"/>
</dbReference>
<comment type="caution">
    <text evidence="2">The sequence shown here is derived from an EMBL/GenBank/DDBJ whole genome shotgun (WGS) entry which is preliminary data.</text>
</comment>
<name>A0A7J0DTF0_9ERIC</name>
<organism evidence="2 3">
    <name type="scientific">Actinidia rufa</name>
    <dbReference type="NCBI Taxonomy" id="165716"/>
    <lineage>
        <taxon>Eukaryota</taxon>
        <taxon>Viridiplantae</taxon>
        <taxon>Streptophyta</taxon>
        <taxon>Embryophyta</taxon>
        <taxon>Tracheophyta</taxon>
        <taxon>Spermatophyta</taxon>
        <taxon>Magnoliopsida</taxon>
        <taxon>eudicotyledons</taxon>
        <taxon>Gunneridae</taxon>
        <taxon>Pentapetalae</taxon>
        <taxon>asterids</taxon>
        <taxon>Ericales</taxon>
        <taxon>Actinidiaceae</taxon>
        <taxon>Actinidia</taxon>
    </lineage>
</organism>
<keyword evidence="3" id="KW-1185">Reference proteome</keyword>
<evidence type="ECO:0000313" key="2">
    <source>
        <dbReference type="EMBL" id="GFS42083.1"/>
    </source>
</evidence>
<evidence type="ECO:0000259" key="1">
    <source>
        <dbReference type="Pfam" id="PF00078"/>
    </source>
</evidence>
<feature type="domain" description="Reverse transcriptase" evidence="1">
    <location>
        <begin position="195"/>
        <end position="285"/>
    </location>
</feature>
<dbReference type="Pfam" id="PF00078">
    <property type="entry name" value="RVT_1"/>
    <property type="match status" value="1"/>
</dbReference>
<proteinExistence type="predicted"/>
<dbReference type="EMBL" id="BJWL01000392">
    <property type="protein sequence ID" value="GFS42083.1"/>
    <property type="molecule type" value="Genomic_DNA"/>
</dbReference>
<dbReference type="InterPro" id="IPR043502">
    <property type="entry name" value="DNA/RNA_pol_sf"/>
</dbReference>
<dbReference type="SUPFAM" id="SSF56672">
    <property type="entry name" value="DNA/RNA polymerases"/>
    <property type="match status" value="1"/>
</dbReference>
<evidence type="ECO:0000313" key="3">
    <source>
        <dbReference type="Proteomes" id="UP000585474"/>
    </source>
</evidence>
<dbReference type="OrthoDB" id="1738821at2759"/>
<protein>
    <recommendedName>
        <fullName evidence="1">Reverse transcriptase domain-containing protein</fullName>
    </recommendedName>
</protein>
<reference evidence="3" key="1">
    <citation type="submission" date="2019-07" db="EMBL/GenBank/DDBJ databases">
        <title>De Novo Assembly of kiwifruit Actinidia rufa.</title>
        <authorList>
            <person name="Sugita-Konishi S."/>
            <person name="Sato K."/>
            <person name="Mori E."/>
            <person name="Abe Y."/>
            <person name="Kisaki G."/>
            <person name="Hamano K."/>
            <person name="Suezawa K."/>
            <person name="Otani M."/>
            <person name="Fukuda T."/>
            <person name="Manabe T."/>
            <person name="Gomi K."/>
            <person name="Tabuchi M."/>
            <person name="Akimitsu K."/>
            <person name="Kataoka I."/>
        </authorList>
    </citation>
    <scope>NUCLEOTIDE SEQUENCE [LARGE SCALE GENOMIC DNA]</scope>
    <source>
        <strain evidence="3">cv. Fuchu</strain>
    </source>
</reference>
<dbReference type="PANTHER" id="PTHR24559:SF444">
    <property type="entry name" value="REVERSE TRANSCRIPTASE DOMAIN-CONTAINING PROTEIN"/>
    <property type="match status" value="1"/>
</dbReference>
<dbReference type="Proteomes" id="UP000585474">
    <property type="component" value="Unassembled WGS sequence"/>
</dbReference>
<dbReference type="InterPro" id="IPR000477">
    <property type="entry name" value="RT_dom"/>
</dbReference>